<feature type="compositionally biased region" description="Gly residues" evidence="10">
    <location>
        <begin position="81"/>
        <end position="97"/>
    </location>
</feature>
<sequence length="788" mass="82786">MFSFGTPTTTASGTASTGFSFGTPATAASAGFSFGTPTAAPTAPATGFGLGTPTAAAATNPAVASPARGFGFGTPTGGGVTTAAAGGGTPGFMGGGPPAKAKTPTTAAGILGTPVQAQGTTSSSFSFSLGGTPTATSTTMPPASTAAPSSAFSFGLQSATPTTTATAPGLSFGAPATTKPPAFGVASAATTAAPSGFGITTASTTTAPAGFGITTASTTTAPAGFGITTASTTTPTVGFGIATAATTTPSSKRGLSFGTTVTATTAAASPSGFAFGTTPATTATTGLNFGKPAISASSTAPGTTTSASTLAATAPNATLSTTTTTTAASAASVSMNYRQLEEAINKWTLELEEQEKVFLNQATQVNAWDRLLISNGENIVTLNEQVEKVKLDQQRLEHELDFIKGQQSELEEILRPLESSLNTSDTSGPPPDTERERTYHLAETMDAQLQRMSEDLKEIIEHLNSANRHQDSNDPIVQIGRVLNAHMDSLQWIDQSTSQVQRKLDEVTKIYEIRKKDNERTTGIFEILLAQHQNFLSDFIPISQYFLICVSLAVLGPHHKTVEELLDGSGEVDDAPKTYIQGRCPEIITNGMEDMHAKVSEFMLGFENLQKGNNILLSQWEDTLEEVEVYSKKLRAMKETLDCRIWSVSSTKWCTLCTIWDFAGADNVPSSFLCAALFLSYFQQLCDIYPPSPRKTFSAQMRAIALETCQRHRISLIRALVLSVRWVSAICNFPGVYFILVLTSWGSPEIMTSCTSLDVSDRPIRFFVSARKTSIDSLVLHFPSVVVS</sequence>
<accession>A0A7R8GYQ2</accession>
<keyword evidence="4" id="KW-0509">mRNA transport</keyword>
<evidence type="ECO:0000313" key="12">
    <source>
        <dbReference type="EMBL" id="CAF2751851.1"/>
    </source>
</evidence>
<dbReference type="GO" id="GO:0006405">
    <property type="term" value="P:RNA export from nucleus"/>
    <property type="evidence" value="ECO:0007669"/>
    <property type="project" value="TreeGrafter"/>
</dbReference>
<dbReference type="PANTHER" id="PTHR12084:SF0">
    <property type="entry name" value="NUCLEAR PORE GLYCOPROTEIN P62"/>
    <property type="match status" value="1"/>
</dbReference>
<evidence type="ECO:0000313" key="13">
    <source>
        <dbReference type="Proteomes" id="UP000675881"/>
    </source>
</evidence>
<evidence type="ECO:0000256" key="7">
    <source>
        <dbReference type="ARBA" id="ARBA00023132"/>
    </source>
</evidence>
<evidence type="ECO:0000256" key="1">
    <source>
        <dbReference type="ARBA" id="ARBA00004567"/>
    </source>
</evidence>
<protein>
    <submittedName>
        <fullName evidence="12">NUP62</fullName>
    </submittedName>
</protein>
<comment type="subcellular location">
    <subcellularLocation>
        <location evidence="1">Nucleus</location>
        <location evidence="1">Nuclear pore complex</location>
    </subcellularLocation>
</comment>
<evidence type="ECO:0000256" key="8">
    <source>
        <dbReference type="ARBA" id="ARBA00023242"/>
    </source>
</evidence>
<comment type="similarity">
    <text evidence="2">Belongs to the nucleoporin NSP1/NUP62 family.</text>
</comment>
<dbReference type="Pfam" id="PF05064">
    <property type="entry name" value="Nsp1_C"/>
    <property type="match status" value="1"/>
</dbReference>
<proteinExistence type="inferred from homology"/>
<feature type="region of interest" description="Disordered" evidence="10">
    <location>
        <begin position="416"/>
        <end position="435"/>
    </location>
</feature>
<evidence type="ECO:0000256" key="4">
    <source>
        <dbReference type="ARBA" id="ARBA00022816"/>
    </source>
</evidence>
<keyword evidence="8" id="KW-0539">Nucleus</keyword>
<keyword evidence="5" id="KW-0653">Protein transport</keyword>
<evidence type="ECO:0000256" key="3">
    <source>
        <dbReference type="ARBA" id="ARBA00022448"/>
    </source>
</evidence>
<keyword evidence="3" id="KW-0813">Transport</keyword>
<feature type="region of interest" description="Disordered" evidence="10">
    <location>
        <begin position="121"/>
        <end position="150"/>
    </location>
</feature>
<dbReference type="GO" id="GO:0005543">
    <property type="term" value="F:phospholipid binding"/>
    <property type="evidence" value="ECO:0007669"/>
    <property type="project" value="TreeGrafter"/>
</dbReference>
<dbReference type="Gene3D" id="1.20.5.170">
    <property type="match status" value="1"/>
</dbReference>
<evidence type="ECO:0000256" key="10">
    <source>
        <dbReference type="SAM" id="MobiDB-lite"/>
    </source>
</evidence>
<keyword evidence="13" id="KW-1185">Reference proteome</keyword>
<dbReference type="EMBL" id="HG994580">
    <property type="protein sequence ID" value="CAF2751851.1"/>
    <property type="molecule type" value="Genomic_DNA"/>
</dbReference>
<gene>
    <name evidence="12" type="ORF">LSAA_1012</name>
</gene>
<evidence type="ECO:0000256" key="6">
    <source>
        <dbReference type="ARBA" id="ARBA00023010"/>
    </source>
</evidence>
<feature type="coiled-coil region" evidence="9">
    <location>
        <begin position="442"/>
        <end position="469"/>
    </location>
</feature>
<organism evidence="12 13">
    <name type="scientific">Lepeophtheirus salmonis</name>
    <name type="common">Salmon louse</name>
    <name type="synonym">Caligus salmonis</name>
    <dbReference type="NCBI Taxonomy" id="72036"/>
    <lineage>
        <taxon>Eukaryota</taxon>
        <taxon>Metazoa</taxon>
        <taxon>Ecdysozoa</taxon>
        <taxon>Arthropoda</taxon>
        <taxon>Crustacea</taxon>
        <taxon>Multicrustacea</taxon>
        <taxon>Hexanauplia</taxon>
        <taxon>Copepoda</taxon>
        <taxon>Siphonostomatoida</taxon>
        <taxon>Caligidae</taxon>
        <taxon>Lepeophtheirus</taxon>
    </lineage>
</organism>
<reference evidence="12" key="1">
    <citation type="submission" date="2021-02" db="EMBL/GenBank/DDBJ databases">
        <authorList>
            <person name="Bekaert M."/>
        </authorList>
    </citation>
    <scope>NUCLEOTIDE SEQUENCE</scope>
    <source>
        <strain evidence="12">IoA-00</strain>
    </source>
</reference>
<dbReference type="InterPro" id="IPR007758">
    <property type="entry name" value="Nucleoporin_NSP1_C"/>
</dbReference>
<dbReference type="AlphaFoldDB" id="A0A7R8GYQ2"/>
<evidence type="ECO:0000259" key="11">
    <source>
        <dbReference type="Pfam" id="PF05064"/>
    </source>
</evidence>
<feature type="domain" description="Nucleoporin NSP1-like C-terminal" evidence="11">
    <location>
        <begin position="326"/>
        <end position="425"/>
    </location>
</feature>
<keyword evidence="6" id="KW-0811">Translocation</keyword>
<evidence type="ECO:0000256" key="5">
    <source>
        <dbReference type="ARBA" id="ARBA00022927"/>
    </source>
</evidence>
<keyword evidence="9" id="KW-0175">Coiled coil</keyword>
<evidence type="ECO:0000256" key="2">
    <source>
        <dbReference type="ARBA" id="ARBA00005911"/>
    </source>
</evidence>
<feature type="region of interest" description="Disordered" evidence="10">
    <location>
        <begin position="81"/>
        <end position="106"/>
    </location>
</feature>
<feature type="coiled-coil region" evidence="9">
    <location>
        <begin position="337"/>
        <end position="406"/>
    </location>
</feature>
<dbReference type="OrthoDB" id="344345at2759"/>
<dbReference type="GO" id="GO:0006606">
    <property type="term" value="P:protein import into nucleus"/>
    <property type="evidence" value="ECO:0007669"/>
    <property type="project" value="TreeGrafter"/>
</dbReference>
<dbReference type="GO" id="GO:0017056">
    <property type="term" value="F:structural constituent of nuclear pore"/>
    <property type="evidence" value="ECO:0007669"/>
    <property type="project" value="InterPro"/>
</dbReference>
<dbReference type="Proteomes" id="UP000675881">
    <property type="component" value="Chromosome 1"/>
</dbReference>
<dbReference type="GO" id="GO:0051028">
    <property type="term" value="P:mRNA transport"/>
    <property type="evidence" value="ECO:0007669"/>
    <property type="project" value="UniProtKB-KW"/>
</dbReference>
<dbReference type="FunFam" id="1.20.5.170:FF:000040">
    <property type="entry name" value="Nuclear pore glycoprotein p62"/>
    <property type="match status" value="1"/>
</dbReference>
<evidence type="ECO:0000256" key="9">
    <source>
        <dbReference type="SAM" id="Coils"/>
    </source>
</evidence>
<dbReference type="PANTHER" id="PTHR12084">
    <property type="entry name" value="NUCLEAR PORE GLYCOPROTEIN P62-RELATED"/>
    <property type="match status" value="1"/>
</dbReference>
<name>A0A7R8GYQ2_LEPSM</name>
<keyword evidence="7" id="KW-0906">Nuclear pore complex</keyword>
<dbReference type="InterPro" id="IPR026010">
    <property type="entry name" value="NSP1/NUP62"/>
</dbReference>
<dbReference type="GO" id="GO:0044613">
    <property type="term" value="C:nuclear pore central transport channel"/>
    <property type="evidence" value="ECO:0007669"/>
    <property type="project" value="TreeGrafter"/>
</dbReference>